<dbReference type="InterPro" id="IPR009057">
    <property type="entry name" value="Homeodomain-like_sf"/>
</dbReference>
<dbReference type="InterPro" id="IPR047640">
    <property type="entry name" value="RpiR-like"/>
</dbReference>
<dbReference type="PROSITE" id="PS51071">
    <property type="entry name" value="HTH_RPIR"/>
    <property type="match status" value="1"/>
</dbReference>
<dbReference type="PANTHER" id="PTHR30514:SF1">
    <property type="entry name" value="HTH-TYPE TRANSCRIPTIONAL REGULATOR HEXR-RELATED"/>
    <property type="match status" value="1"/>
</dbReference>
<feature type="domain" description="SIS" evidence="5">
    <location>
        <begin position="126"/>
        <end position="266"/>
    </location>
</feature>
<dbReference type="InterPro" id="IPR036388">
    <property type="entry name" value="WH-like_DNA-bd_sf"/>
</dbReference>
<dbReference type="InterPro" id="IPR001347">
    <property type="entry name" value="SIS_dom"/>
</dbReference>
<dbReference type="PROSITE" id="PS51464">
    <property type="entry name" value="SIS"/>
    <property type="match status" value="1"/>
</dbReference>
<evidence type="ECO:0000313" key="6">
    <source>
        <dbReference type="EMBL" id="PSL48496.1"/>
    </source>
</evidence>
<evidence type="ECO:0000256" key="3">
    <source>
        <dbReference type="ARBA" id="ARBA00023163"/>
    </source>
</evidence>
<dbReference type="GO" id="GO:1901135">
    <property type="term" value="P:carbohydrate derivative metabolic process"/>
    <property type="evidence" value="ECO:0007669"/>
    <property type="project" value="InterPro"/>
</dbReference>
<dbReference type="GO" id="GO:0003700">
    <property type="term" value="F:DNA-binding transcription factor activity"/>
    <property type="evidence" value="ECO:0007669"/>
    <property type="project" value="InterPro"/>
</dbReference>
<keyword evidence="1" id="KW-0805">Transcription regulation</keyword>
<evidence type="ECO:0000256" key="1">
    <source>
        <dbReference type="ARBA" id="ARBA00023015"/>
    </source>
</evidence>
<dbReference type="Pfam" id="PF01380">
    <property type="entry name" value="SIS"/>
    <property type="match status" value="1"/>
</dbReference>
<dbReference type="InterPro" id="IPR046348">
    <property type="entry name" value="SIS_dom_sf"/>
</dbReference>
<dbReference type="Gene3D" id="3.40.50.10490">
    <property type="entry name" value="Glucose-6-phosphate isomerase like protein, domain 1"/>
    <property type="match status" value="1"/>
</dbReference>
<dbReference type="Proteomes" id="UP000242310">
    <property type="component" value="Unassembled WGS sequence"/>
</dbReference>
<reference evidence="6 7" key="1">
    <citation type="submission" date="2018-03" db="EMBL/GenBank/DDBJ databases">
        <title>Genomic Encyclopedia of Type Strains, Phase III (KMG-III): the genomes of soil and plant-associated and newly described type strains.</title>
        <authorList>
            <person name="Whitman W."/>
        </authorList>
    </citation>
    <scope>NUCLEOTIDE SEQUENCE [LARGE SCALE GENOMIC DNA]</scope>
    <source>
        <strain evidence="6 7">CGMCC 1.07653</strain>
    </source>
</reference>
<evidence type="ECO:0000256" key="2">
    <source>
        <dbReference type="ARBA" id="ARBA00023125"/>
    </source>
</evidence>
<dbReference type="Gene3D" id="1.10.10.10">
    <property type="entry name" value="Winged helix-like DNA-binding domain superfamily/Winged helix DNA-binding domain"/>
    <property type="match status" value="1"/>
</dbReference>
<keyword evidence="7" id="KW-1185">Reference proteome</keyword>
<gene>
    <name evidence="6" type="ORF">B0H94_10496</name>
</gene>
<proteinExistence type="predicted"/>
<dbReference type="RefSeq" id="WP_106588066.1">
    <property type="nucleotide sequence ID" value="NZ_PYAV01000004.1"/>
</dbReference>
<dbReference type="AlphaFoldDB" id="A0A2P8HQK0"/>
<evidence type="ECO:0000259" key="4">
    <source>
        <dbReference type="PROSITE" id="PS51071"/>
    </source>
</evidence>
<name>A0A2P8HQK0_9BACI</name>
<dbReference type="InterPro" id="IPR000281">
    <property type="entry name" value="HTH_RpiR"/>
</dbReference>
<accession>A0A2P8HQK0</accession>
<evidence type="ECO:0000313" key="7">
    <source>
        <dbReference type="Proteomes" id="UP000242310"/>
    </source>
</evidence>
<dbReference type="InterPro" id="IPR035472">
    <property type="entry name" value="RpiR-like_SIS"/>
</dbReference>
<keyword evidence="3" id="KW-0804">Transcription</keyword>
<sequence length="284" mass="31707">MVDTVIVAKIRNSWDEFTQAERKVADYILNNGEFVPTMTTKQLAAEANASESSIIRFCKRIGMESFRMLKVALAQEFSHGEPAINSTSLLESNDSSYTLLQKVSTLNRMGLDMTPKTVGYVEFEQVVEALKNTRSVAFFGVGGAYSPAVDGEYKFMRLGYHATASADYHYMLPLLRLMETPSVVFCLSTSGRTHEVVKVAEYAKERGITVVAITRLETTPLYRAADYVLPMPDVEFENRIGSIASRTIQLNLIDALYVSIFRAFGSDLLDAFGDAKEKADERRK</sequence>
<dbReference type="SUPFAM" id="SSF46689">
    <property type="entry name" value="Homeodomain-like"/>
    <property type="match status" value="1"/>
</dbReference>
<comment type="caution">
    <text evidence="6">The sequence shown here is derived from an EMBL/GenBank/DDBJ whole genome shotgun (WGS) entry which is preliminary data.</text>
</comment>
<dbReference type="PANTHER" id="PTHR30514">
    <property type="entry name" value="GLUCOKINASE"/>
    <property type="match status" value="1"/>
</dbReference>
<organism evidence="6 7">
    <name type="scientific">Salsuginibacillus halophilus</name>
    <dbReference type="NCBI Taxonomy" id="517424"/>
    <lineage>
        <taxon>Bacteria</taxon>
        <taxon>Bacillati</taxon>
        <taxon>Bacillota</taxon>
        <taxon>Bacilli</taxon>
        <taxon>Bacillales</taxon>
        <taxon>Bacillaceae</taxon>
        <taxon>Salsuginibacillus</taxon>
    </lineage>
</organism>
<keyword evidence="2" id="KW-0238">DNA-binding</keyword>
<dbReference type="GO" id="GO:0097367">
    <property type="term" value="F:carbohydrate derivative binding"/>
    <property type="evidence" value="ECO:0007669"/>
    <property type="project" value="InterPro"/>
</dbReference>
<dbReference type="EMBL" id="PYAV01000004">
    <property type="protein sequence ID" value="PSL48496.1"/>
    <property type="molecule type" value="Genomic_DNA"/>
</dbReference>
<dbReference type="SUPFAM" id="SSF53697">
    <property type="entry name" value="SIS domain"/>
    <property type="match status" value="1"/>
</dbReference>
<dbReference type="OrthoDB" id="370421at2"/>
<dbReference type="CDD" id="cd05013">
    <property type="entry name" value="SIS_RpiR"/>
    <property type="match status" value="1"/>
</dbReference>
<dbReference type="GO" id="GO:0003677">
    <property type="term" value="F:DNA binding"/>
    <property type="evidence" value="ECO:0007669"/>
    <property type="project" value="UniProtKB-KW"/>
</dbReference>
<dbReference type="Pfam" id="PF01418">
    <property type="entry name" value="HTH_6"/>
    <property type="match status" value="1"/>
</dbReference>
<evidence type="ECO:0000259" key="5">
    <source>
        <dbReference type="PROSITE" id="PS51464"/>
    </source>
</evidence>
<feature type="domain" description="HTH rpiR-type" evidence="4">
    <location>
        <begin position="4"/>
        <end position="80"/>
    </location>
</feature>
<protein>
    <submittedName>
        <fullName evidence="6">RpiR family transcriptional regulator</fullName>
    </submittedName>
</protein>